<organism evidence="1">
    <name type="scientific">Anguilla anguilla</name>
    <name type="common">European freshwater eel</name>
    <name type="synonym">Muraena anguilla</name>
    <dbReference type="NCBI Taxonomy" id="7936"/>
    <lineage>
        <taxon>Eukaryota</taxon>
        <taxon>Metazoa</taxon>
        <taxon>Chordata</taxon>
        <taxon>Craniata</taxon>
        <taxon>Vertebrata</taxon>
        <taxon>Euteleostomi</taxon>
        <taxon>Actinopterygii</taxon>
        <taxon>Neopterygii</taxon>
        <taxon>Teleostei</taxon>
        <taxon>Anguilliformes</taxon>
        <taxon>Anguillidae</taxon>
        <taxon>Anguilla</taxon>
    </lineage>
</organism>
<name>A0A0E9SB77_ANGAN</name>
<dbReference type="AlphaFoldDB" id="A0A0E9SB77"/>
<reference evidence="1" key="1">
    <citation type="submission" date="2014-11" db="EMBL/GenBank/DDBJ databases">
        <authorList>
            <person name="Amaro Gonzalez C."/>
        </authorList>
    </citation>
    <scope>NUCLEOTIDE SEQUENCE</scope>
</reference>
<accession>A0A0E9SB77</accession>
<reference evidence="1" key="2">
    <citation type="journal article" date="2015" name="Fish Shellfish Immunol.">
        <title>Early steps in the European eel (Anguilla anguilla)-Vibrio vulnificus interaction in the gills: Role of the RtxA13 toxin.</title>
        <authorList>
            <person name="Callol A."/>
            <person name="Pajuelo D."/>
            <person name="Ebbesson L."/>
            <person name="Teles M."/>
            <person name="MacKenzie S."/>
            <person name="Amaro C."/>
        </authorList>
    </citation>
    <scope>NUCLEOTIDE SEQUENCE</scope>
</reference>
<sequence>MALGSAKYCERRSVVSLSGHLPDQVHGLCQAE</sequence>
<protein>
    <submittedName>
        <fullName evidence="1">Uncharacterized protein</fullName>
    </submittedName>
</protein>
<evidence type="ECO:0000313" key="1">
    <source>
        <dbReference type="EMBL" id="JAH37940.1"/>
    </source>
</evidence>
<proteinExistence type="predicted"/>
<dbReference type="EMBL" id="GBXM01070637">
    <property type="protein sequence ID" value="JAH37940.1"/>
    <property type="molecule type" value="Transcribed_RNA"/>
</dbReference>